<dbReference type="PANTHER" id="PTHR12137:SF54">
    <property type="entry name" value="CARBOHYDRATE SULFOTRANSFERASE"/>
    <property type="match status" value="1"/>
</dbReference>
<comment type="similarity">
    <text evidence="2 9">Belongs to the sulfotransferase 2 family.</text>
</comment>
<evidence type="ECO:0000313" key="10">
    <source>
        <dbReference type="EMBL" id="MPC97326.1"/>
    </source>
</evidence>
<keyword evidence="8 9" id="KW-0325">Glycoprotein</keyword>
<keyword evidence="4" id="KW-0812">Transmembrane</keyword>
<evidence type="ECO:0000256" key="8">
    <source>
        <dbReference type="ARBA" id="ARBA00023180"/>
    </source>
</evidence>
<dbReference type="GO" id="GO:0000139">
    <property type="term" value="C:Golgi membrane"/>
    <property type="evidence" value="ECO:0007669"/>
    <property type="project" value="UniProtKB-SubCell"/>
</dbReference>
<evidence type="ECO:0000256" key="6">
    <source>
        <dbReference type="ARBA" id="ARBA00023034"/>
    </source>
</evidence>
<name>A0A5B7JSQ2_PORTR</name>
<dbReference type="GO" id="GO:0008146">
    <property type="term" value="F:sulfotransferase activity"/>
    <property type="evidence" value="ECO:0007669"/>
    <property type="project" value="InterPro"/>
</dbReference>
<accession>A0A5B7JSQ2</accession>
<dbReference type="PANTHER" id="PTHR12137">
    <property type="entry name" value="CARBOHYDRATE SULFOTRANSFERASE"/>
    <property type="match status" value="1"/>
</dbReference>
<evidence type="ECO:0000256" key="9">
    <source>
        <dbReference type="RuleBase" id="RU364020"/>
    </source>
</evidence>
<evidence type="ECO:0000256" key="1">
    <source>
        <dbReference type="ARBA" id="ARBA00004323"/>
    </source>
</evidence>
<evidence type="ECO:0000256" key="3">
    <source>
        <dbReference type="ARBA" id="ARBA00022679"/>
    </source>
</evidence>
<evidence type="ECO:0000256" key="5">
    <source>
        <dbReference type="ARBA" id="ARBA00022989"/>
    </source>
</evidence>
<dbReference type="EMBL" id="VSRR010109459">
    <property type="protein sequence ID" value="MPC97326.1"/>
    <property type="molecule type" value="Genomic_DNA"/>
</dbReference>
<proteinExistence type="inferred from homology"/>
<keyword evidence="6 9" id="KW-0333">Golgi apparatus</keyword>
<reference evidence="10 11" key="1">
    <citation type="submission" date="2019-05" db="EMBL/GenBank/DDBJ databases">
        <title>Another draft genome of Portunus trituberculatus and its Hox gene families provides insights of decapod evolution.</title>
        <authorList>
            <person name="Jeong J.-H."/>
            <person name="Song I."/>
            <person name="Kim S."/>
            <person name="Choi T."/>
            <person name="Kim D."/>
            <person name="Ryu S."/>
            <person name="Kim W."/>
        </authorList>
    </citation>
    <scope>NUCLEOTIDE SEQUENCE [LARGE SCALE GENOMIC DNA]</scope>
    <source>
        <tissue evidence="10">Muscle</tissue>
    </source>
</reference>
<dbReference type="GO" id="GO:0016051">
    <property type="term" value="P:carbohydrate biosynthetic process"/>
    <property type="evidence" value="ECO:0007669"/>
    <property type="project" value="InterPro"/>
</dbReference>
<evidence type="ECO:0000313" key="11">
    <source>
        <dbReference type="Proteomes" id="UP000324222"/>
    </source>
</evidence>
<dbReference type="InterPro" id="IPR018011">
    <property type="entry name" value="Carb_sulfotrans_8-10"/>
</dbReference>
<comment type="caution">
    <text evidence="10">The sequence shown here is derived from an EMBL/GenBank/DDBJ whole genome shotgun (WGS) entry which is preliminary data.</text>
</comment>
<dbReference type="EC" id="2.8.2.-" evidence="9"/>
<sequence length="263" mass="31614">MFSRLPYLFTQLLEFSLCISRDKFIDGKPIFHYNNEWRNNTNSIEPWDTRFVQYWLPALISTGSVTQTPQFKDMLRNIKKVYQRFVKNYMSQTGVLLARPSKEEEEVYGVKLIEIIYNMLYIGPHIGMFETCNNSYNLTNTMERFKNTSFTFSQFLRHVVWTHEQGMPDMHWMTYTENCDPCRMRLDYILKLETVQEEIKHLFHHVLGFPEKISFPVRHRSVGHSLGHSDRQYYANVSPELMHRILHIYRHDFALFGYKHDVY</sequence>
<comment type="subcellular location">
    <subcellularLocation>
        <location evidence="1 9">Golgi apparatus membrane</location>
        <topology evidence="1 9">Single-pass type II membrane protein</topology>
    </subcellularLocation>
</comment>
<organism evidence="10 11">
    <name type="scientific">Portunus trituberculatus</name>
    <name type="common">Swimming crab</name>
    <name type="synonym">Neptunus trituberculatus</name>
    <dbReference type="NCBI Taxonomy" id="210409"/>
    <lineage>
        <taxon>Eukaryota</taxon>
        <taxon>Metazoa</taxon>
        <taxon>Ecdysozoa</taxon>
        <taxon>Arthropoda</taxon>
        <taxon>Crustacea</taxon>
        <taxon>Multicrustacea</taxon>
        <taxon>Malacostraca</taxon>
        <taxon>Eumalacostraca</taxon>
        <taxon>Eucarida</taxon>
        <taxon>Decapoda</taxon>
        <taxon>Pleocyemata</taxon>
        <taxon>Brachyura</taxon>
        <taxon>Eubrachyura</taxon>
        <taxon>Portunoidea</taxon>
        <taxon>Portunidae</taxon>
        <taxon>Portuninae</taxon>
        <taxon>Portunus</taxon>
    </lineage>
</organism>
<keyword evidence="9" id="KW-0735">Signal-anchor</keyword>
<dbReference type="AlphaFoldDB" id="A0A5B7JSQ2"/>
<dbReference type="Pfam" id="PF03567">
    <property type="entry name" value="Sulfotransfer_2"/>
    <property type="match status" value="1"/>
</dbReference>
<keyword evidence="7" id="KW-0472">Membrane</keyword>
<keyword evidence="3 9" id="KW-0808">Transferase</keyword>
<evidence type="ECO:0000256" key="7">
    <source>
        <dbReference type="ARBA" id="ARBA00023136"/>
    </source>
</evidence>
<protein>
    <recommendedName>
        <fullName evidence="9">Carbohydrate sulfotransferase</fullName>
        <ecNumber evidence="9">2.8.2.-</ecNumber>
    </recommendedName>
</protein>
<gene>
    <name evidence="10" type="primary">Chst9_0</name>
    <name evidence="10" type="ORF">E2C01_092637</name>
</gene>
<dbReference type="Proteomes" id="UP000324222">
    <property type="component" value="Unassembled WGS sequence"/>
</dbReference>
<keyword evidence="5" id="KW-1133">Transmembrane helix</keyword>
<evidence type="ECO:0000256" key="4">
    <source>
        <dbReference type="ARBA" id="ARBA00022692"/>
    </source>
</evidence>
<dbReference type="InterPro" id="IPR005331">
    <property type="entry name" value="Sulfotransferase"/>
</dbReference>
<keyword evidence="9" id="KW-0119">Carbohydrate metabolism</keyword>
<keyword evidence="11" id="KW-1185">Reference proteome</keyword>
<evidence type="ECO:0000256" key="2">
    <source>
        <dbReference type="ARBA" id="ARBA00006339"/>
    </source>
</evidence>